<comment type="caution">
    <text evidence="8">The sequence shown here is derived from an EMBL/GenBank/DDBJ whole genome shotgun (WGS) entry which is preliminary data.</text>
</comment>
<accession>A0A392NU83</accession>
<feature type="domain" description="GH10" evidence="7">
    <location>
        <begin position="1"/>
        <end position="142"/>
    </location>
</feature>
<keyword evidence="4 8" id="KW-0326">Glycosidase</keyword>
<dbReference type="PROSITE" id="PS51760">
    <property type="entry name" value="GH10_2"/>
    <property type="match status" value="1"/>
</dbReference>
<evidence type="ECO:0000256" key="3">
    <source>
        <dbReference type="ARBA" id="ARBA00023277"/>
    </source>
</evidence>
<dbReference type="Pfam" id="PF00331">
    <property type="entry name" value="Glyco_hydro_10"/>
    <property type="match status" value="1"/>
</dbReference>
<dbReference type="GO" id="GO:0045493">
    <property type="term" value="P:xylan catabolic process"/>
    <property type="evidence" value="ECO:0007669"/>
    <property type="project" value="UniProtKB-KW"/>
</dbReference>
<dbReference type="Proteomes" id="UP000265520">
    <property type="component" value="Unassembled WGS sequence"/>
</dbReference>
<evidence type="ECO:0000256" key="5">
    <source>
        <dbReference type="ARBA" id="ARBA00023326"/>
    </source>
</evidence>
<evidence type="ECO:0000256" key="6">
    <source>
        <dbReference type="PROSITE-ProRule" id="PRU10061"/>
    </source>
</evidence>
<keyword evidence="3" id="KW-0119">Carbohydrate metabolism</keyword>
<dbReference type="EMBL" id="LXQA010050043">
    <property type="protein sequence ID" value="MCI02739.1"/>
    <property type="molecule type" value="Genomic_DNA"/>
</dbReference>
<evidence type="ECO:0000256" key="2">
    <source>
        <dbReference type="ARBA" id="ARBA00022801"/>
    </source>
</evidence>
<dbReference type="PROSITE" id="PS00591">
    <property type="entry name" value="GH10_1"/>
    <property type="match status" value="1"/>
</dbReference>
<dbReference type="InterPro" id="IPR001000">
    <property type="entry name" value="GH10_dom"/>
</dbReference>
<gene>
    <name evidence="8" type="ORF">A2U01_0023773</name>
</gene>
<dbReference type="GO" id="GO:0031176">
    <property type="term" value="F:endo-1,4-beta-xylanase activity"/>
    <property type="evidence" value="ECO:0007669"/>
    <property type="project" value="UniProtKB-ARBA"/>
</dbReference>
<evidence type="ECO:0000256" key="4">
    <source>
        <dbReference type="ARBA" id="ARBA00023295"/>
    </source>
</evidence>
<reference evidence="8 9" key="1">
    <citation type="journal article" date="2018" name="Front. Plant Sci.">
        <title>Red Clover (Trifolium pratense) and Zigzag Clover (T. medium) - A Picture of Genomic Similarities and Differences.</title>
        <authorList>
            <person name="Dluhosova J."/>
            <person name="Istvanek J."/>
            <person name="Nedelnik J."/>
            <person name="Repkova J."/>
        </authorList>
    </citation>
    <scope>NUCLEOTIDE SEQUENCE [LARGE SCALE GENOMIC DNA]</scope>
    <source>
        <strain evidence="9">cv. 10/8</strain>
        <tissue evidence="8">Leaf</tissue>
    </source>
</reference>
<name>A0A392NU83_9FABA</name>
<keyword evidence="8" id="KW-0858">Xylan degradation</keyword>
<dbReference type="InterPro" id="IPR017853">
    <property type="entry name" value="GH"/>
</dbReference>
<proteinExistence type="inferred from homology"/>
<dbReference type="PANTHER" id="PTHR31490:SF2">
    <property type="entry name" value="GLYCOSYL HYDROLASE FAMILY 10 PROTEIN"/>
    <property type="match status" value="1"/>
</dbReference>
<dbReference type="SUPFAM" id="SSF51445">
    <property type="entry name" value="(Trans)glycosidases"/>
    <property type="match status" value="1"/>
</dbReference>
<evidence type="ECO:0000259" key="7">
    <source>
        <dbReference type="PROSITE" id="PS51760"/>
    </source>
</evidence>
<protein>
    <submittedName>
        <fullName evidence="8">Endo-14-beta-xylanase C</fullName>
    </submittedName>
</protein>
<evidence type="ECO:0000313" key="9">
    <source>
        <dbReference type="Proteomes" id="UP000265520"/>
    </source>
</evidence>
<sequence length="207" mass="23316">IDGQTTLFLNEYNTIEDSRDGLSTPPKYIQKIREIQSSNKQLPLGIGLESHFPNSPPNLPYMRASIDTLAATGLPIWITELDVASQPNQAGYFEQALREAHSHPSIRGIVLWTAWSPQGCYRMCLTDNNFKNLPAGDVVDKLLNEWGKTTVSGTTDENGFLETSLFHGDYKMEVSHPVKTNYTITYQMQVLSKDEFKKSTQFIQLSI</sequence>
<evidence type="ECO:0000313" key="8">
    <source>
        <dbReference type="EMBL" id="MCI02739.1"/>
    </source>
</evidence>
<dbReference type="InterPro" id="IPR044846">
    <property type="entry name" value="GH10"/>
</dbReference>
<keyword evidence="2 8" id="KW-0378">Hydrolase</keyword>
<keyword evidence="5" id="KW-0624">Polysaccharide degradation</keyword>
<dbReference type="PANTHER" id="PTHR31490">
    <property type="entry name" value="GLYCOSYL HYDROLASE"/>
    <property type="match status" value="1"/>
</dbReference>
<dbReference type="Gene3D" id="3.20.20.80">
    <property type="entry name" value="Glycosidases"/>
    <property type="match status" value="1"/>
</dbReference>
<comment type="similarity">
    <text evidence="1">Belongs to the glycosyl hydrolase 10 (cellulase F) family.</text>
</comment>
<keyword evidence="9" id="KW-1185">Reference proteome</keyword>
<evidence type="ECO:0000256" key="1">
    <source>
        <dbReference type="ARBA" id="ARBA00007495"/>
    </source>
</evidence>
<feature type="active site" description="Nucleophile" evidence="6">
    <location>
        <position position="80"/>
    </location>
</feature>
<organism evidence="8 9">
    <name type="scientific">Trifolium medium</name>
    <dbReference type="NCBI Taxonomy" id="97028"/>
    <lineage>
        <taxon>Eukaryota</taxon>
        <taxon>Viridiplantae</taxon>
        <taxon>Streptophyta</taxon>
        <taxon>Embryophyta</taxon>
        <taxon>Tracheophyta</taxon>
        <taxon>Spermatophyta</taxon>
        <taxon>Magnoliopsida</taxon>
        <taxon>eudicotyledons</taxon>
        <taxon>Gunneridae</taxon>
        <taxon>Pentapetalae</taxon>
        <taxon>rosids</taxon>
        <taxon>fabids</taxon>
        <taxon>Fabales</taxon>
        <taxon>Fabaceae</taxon>
        <taxon>Papilionoideae</taxon>
        <taxon>50 kb inversion clade</taxon>
        <taxon>NPAAA clade</taxon>
        <taxon>Hologalegina</taxon>
        <taxon>IRL clade</taxon>
        <taxon>Trifolieae</taxon>
        <taxon>Trifolium</taxon>
    </lineage>
</organism>
<feature type="non-terminal residue" evidence="8">
    <location>
        <position position="1"/>
    </location>
</feature>
<dbReference type="AlphaFoldDB" id="A0A392NU83"/>
<dbReference type="InterPro" id="IPR031158">
    <property type="entry name" value="GH10_AS"/>
</dbReference>